<name>A0ACD5XJK0_AVESA</name>
<accession>A0ACD5XJK0</accession>
<proteinExistence type="predicted"/>
<keyword evidence="2" id="KW-1185">Reference proteome</keyword>
<evidence type="ECO:0000313" key="2">
    <source>
        <dbReference type="Proteomes" id="UP001732700"/>
    </source>
</evidence>
<organism evidence="1 2">
    <name type="scientific">Avena sativa</name>
    <name type="common">Oat</name>
    <dbReference type="NCBI Taxonomy" id="4498"/>
    <lineage>
        <taxon>Eukaryota</taxon>
        <taxon>Viridiplantae</taxon>
        <taxon>Streptophyta</taxon>
        <taxon>Embryophyta</taxon>
        <taxon>Tracheophyta</taxon>
        <taxon>Spermatophyta</taxon>
        <taxon>Magnoliopsida</taxon>
        <taxon>Liliopsida</taxon>
        <taxon>Poales</taxon>
        <taxon>Poaceae</taxon>
        <taxon>BOP clade</taxon>
        <taxon>Pooideae</taxon>
        <taxon>Poodae</taxon>
        <taxon>Poeae</taxon>
        <taxon>Poeae Chloroplast Group 1 (Aveneae type)</taxon>
        <taxon>Aveninae</taxon>
        <taxon>Avena</taxon>
    </lineage>
</organism>
<evidence type="ECO:0000313" key="1">
    <source>
        <dbReference type="EnsemblPlants" id="AVESA.00010b.r2.5AG0803990.1.CDS.1"/>
    </source>
</evidence>
<dbReference type="Proteomes" id="UP001732700">
    <property type="component" value="Chromosome 5A"/>
</dbReference>
<reference evidence="1" key="2">
    <citation type="submission" date="2025-09" db="UniProtKB">
        <authorList>
            <consortium name="EnsemblPlants"/>
        </authorList>
    </citation>
    <scope>IDENTIFICATION</scope>
</reference>
<sequence length="179" mass="18379">MASSRTFLPALLLLLVLVATTAPSAAGARPATTSARVVDARAAKRLAERLEGDGPCWESLMDIKSCTGEIILFFLNGEAYLGPGCCRAIRVIEQRCWAADTMLSVIGFTPEEGDMLKGYCEAGDDYNGNGGHHQTVGGSSPSVPPPSGALDGVASDDTVAAAAAASGRKARLGAPQLDG</sequence>
<dbReference type="EnsemblPlants" id="AVESA.00010b.r2.5AG0803990.1">
    <property type="protein sequence ID" value="AVESA.00010b.r2.5AG0803990.1.CDS.1"/>
    <property type="gene ID" value="AVESA.00010b.r2.5AG0803990"/>
</dbReference>
<protein>
    <submittedName>
        <fullName evidence="1">Uncharacterized protein</fullName>
    </submittedName>
</protein>
<reference evidence="1" key="1">
    <citation type="submission" date="2021-05" db="EMBL/GenBank/DDBJ databases">
        <authorList>
            <person name="Scholz U."/>
            <person name="Mascher M."/>
            <person name="Fiebig A."/>
        </authorList>
    </citation>
    <scope>NUCLEOTIDE SEQUENCE [LARGE SCALE GENOMIC DNA]</scope>
</reference>